<keyword evidence="5" id="KW-0132">Cell division</keyword>
<evidence type="ECO:0000256" key="4">
    <source>
        <dbReference type="ARBA" id="ARBA00022490"/>
    </source>
</evidence>
<dbReference type="PANTHER" id="PTHR35794">
    <property type="entry name" value="CELL DIVISION PROTEIN DIVIVA"/>
    <property type="match status" value="1"/>
</dbReference>
<dbReference type="AlphaFoldDB" id="A0A4V3D968"/>
<dbReference type="RefSeq" id="WP_133739545.1">
    <property type="nucleotide sequence ID" value="NZ_SNYN01000001.1"/>
</dbReference>
<comment type="caution">
    <text evidence="10">The sequence shown here is derived from an EMBL/GenBank/DDBJ whole genome shotgun (WGS) entry which is preliminary data.</text>
</comment>
<protein>
    <recommendedName>
        <fullName evidence="3">Cell wall synthesis protein Wag31</fullName>
    </recommendedName>
    <alternativeName>
        <fullName evidence="8">Antigen 84</fullName>
    </alternativeName>
</protein>
<dbReference type="Gene3D" id="6.10.250.660">
    <property type="match status" value="4"/>
</dbReference>
<keyword evidence="6" id="KW-0175">Coiled coil</keyword>
<proteinExistence type="inferred from homology"/>
<dbReference type="InterPro" id="IPR019933">
    <property type="entry name" value="DivIVA_domain"/>
</dbReference>
<dbReference type="EMBL" id="SNYN01000001">
    <property type="protein sequence ID" value="TDQ54940.1"/>
    <property type="molecule type" value="Genomic_DNA"/>
</dbReference>
<dbReference type="InterPro" id="IPR007793">
    <property type="entry name" value="DivIVA_fam"/>
</dbReference>
<organism evidence="10 11">
    <name type="scientific">Actinorugispora endophytica</name>
    <dbReference type="NCBI Taxonomy" id="1605990"/>
    <lineage>
        <taxon>Bacteria</taxon>
        <taxon>Bacillati</taxon>
        <taxon>Actinomycetota</taxon>
        <taxon>Actinomycetes</taxon>
        <taxon>Streptosporangiales</taxon>
        <taxon>Nocardiopsidaceae</taxon>
        <taxon>Actinorugispora</taxon>
    </lineage>
</organism>
<comment type="subcellular location">
    <subcellularLocation>
        <location evidence="1">Cytoplasm</location>
    </subcellularLocation>
</comment>
<evidence type="ECO:0000313" key="10">
    <source>
        <dbReference type="EMBL" id="TDQ54940.1"/>
    </source>
</evidence>
<evidence type="ECO:0000256" key="9">
    <source>
        <dbReference type="SAM" id="MobiDB-lite"/>
    </source>
</evidence>
<name>A0A4V3D968_9ACTN</name>
<gene>
    <name evidence="10" type="ORF">EV190_101259</name>
</gene>
<evidence type="ECO:0000313" key="11">
    <source>
        <dbReference type="Proteomes" id="UP000295281"/>
    </source>
</evidence>
<feature type="region of interest" description="Disordered" evidence="9">
    <location>
        <begin position="102"/>
        <end position="126"/>
    </location>
</feature>
<evidence type="ECO:0000256" key="6">
    <source>
        <dbReference type="ARBA" id="ARBA00023054"/>
    </source>
</evidence>
<comment type="similarity">
    <text evidence="2">Belongs to the DivIVA family.</text>
</comment>
<evidence type="ECO:0000256" key="7">
    <source>
        <dbReference type="ARBA" id="ARBA00023306"/>
    </source>
</evidence>
<evidence type="ECO:0000256" key="2">
    <source>
        <dbReference type="ARBA" id="ARBA00009008"/>
    </source>
</evidence>
<sequence length="209" mass="23206">MPLTASDVHNKRFNTSRLRPGYVQEDVDALLRRVESTLSALEQGARPGGLITASDVMGSHFRTTMVRPGYDEEEVDTFLDEVAEALRARGLYASEARTGKHSPEYFRQNAPPEPAPSPGMRPEDVRDKGFTTTRLRAGYAEEEVDEFLDRAEATIAALVSGNREEASLTASEVRAVQFSGTRLRTGYAEEEVDDFLDELADELERYGLS</sequence>
<evidence type="ECO:0000256" key="8">
    <source>
        <dbReference type="ARBA" id="ARBA00031737"/>
    </source>
</evidence>
<evidence type="ECO:0000256" key="1">
    <source>
        <dbReference type="ARBA" id="ARBA00004496"/>
    </source>
</evidence>
<reference evidence="10 11" key="1">
    <citation type="submission" date="2019-03" db="EMBL/GenBank/DDBJ databases">
        <title>Genomic Encyclopedia of Type Strains, Phase IV (KMG-IV): sequencing the most valuable type-strain genomes for metagenomic binning, comparative biology and taxonomic classification.</title>
        <authorList>
            <person name="Goeker M."/>
        </authorList>
    </citation>
    <scope>NUCLEOTIDE SEQUENCE [LARGE SCALE GENOMIC DNA]</scope>
    <source>
        <strain evidence="10 11">DSM 46770</strain>
    </source>
</reference>
<keyword evidence="11" id="KW-1185">Reference proteome</keyword>
<dbReference type="PANTHER" id="PTHR35794:SF2">
    <property type="entry name" value="CELL DIVISION PROTEIN DIVIVA"/>
    <property type="match status" value="1"/>
</dbReference>
<dbReference type="Proteomes" id="UP000295281">
    <property type="component" value="Unassembled WGS sequence"/>
</dbReference>
<keyword evidence="7" id="KW-0131">Cell cycle</keyword>
<evidence type="ECO:0000256" key="5">
    <source>
        <dbReference type="ARBA" id="ARBA00022618"/>
    </source>
</evidence>
<dbReference type="GO" id="GO:0005737">
    <property type="term" value="C:cytoplasm"/>
    <property type="evidence" value="ECO:0007669"/>
    <property type="project" value="UniProtKB-SubCell"/>
</dbReference>
<dbReference type="NCBIfam" id="TIGR03544">
    <property type="entry name" value="DivI1A_domain"/>
    <property type="match status" value="4"/>
</dbReference>
<evidence type="ECO:0000256" key="3">
    <source>
        <dbReference type="ARBA" id="ARBA00018787"/>
    </source>
</evidence>
<keyword evidence="4" id="KW-0963">Cytoplasm</keyword>
<dbReference type="OrthoDB" id="5198800at2"/>
<accession>A0A4V3D968</accession>
<dbReference type="GO" id="GO:0051301">
    <property type="term" value="P:cell division"/>
    <property type="evidence" value="ECO:0007669"/>
    <property type="project" value="UniProtKB-KW"/>
</dbReference>